<dbReference type="InterPro" id="IPR050882">
    <property type="entry name" value="Prepilin_peptidase/N-MTase"/>
</dbReference>
<feature type="transmembrane region" description="Helical" evidence="2">
    <location>
        <begin position="163"/>
        <end position="183"/>
    </location>
</feature>
<evidence type="ECO:0000313" key="4">
    <source>
        <dbReference type="EMBL" id="QDT37260.1"/>
    </source>
</evidence>
<organism evidence="4 5">
    <name type="scientific">Stratiformator vulcanicus</name>
    <dbReference type="NCBI Taxonomy" id="2527980"/>
    <lineage>
        <taxon>Bacteria</taxon>
        <taxon>Pseudomonadati</taxon>
        <taxon>Planctomycetota</taxon>
        <taxon>Planctomycetia</taxon>
        <taxon>Planctomycetales</taxon>
        <taxon>Planctomycetaceae</taxon>
        <taxon>Stratiformator</taxon>
    </lineage>
</organism>
<dbReference type="InterPro" id="IPR000045">
    <property type="entry name" value="Prepilin_IV_endopep_pep"/>
</dbReference>
<feature type="transmembrane region" description="Helical" evidence="2">
    <location>
        <begin position="58"/>
        <end position="79"/>
    </location>
</feature>
<dbReference type="OrthoDB" id="5508079at2"/>
<evidence type="ECO:0000256" key="2">
    <source>
        <dbReference type="SAM" id="Phobius"/>
    </source>
</evidence>
<dbReference type="PANTHER" id="PTHR30487:SF0">
    <property type="entry name" value="PREPILIN LEADER PEPTIDASE_N-METHYLTRANSFERASE-RELATED"/>
    <property type="match status" value="1"/>
</dbReference>
<dbReference type="GO" id="GO:0004190">
    <property type="term" value="F:aspartic-type endopeptidase activity"/>
    <property type="evidence" value="ECO:0007669"/>
    <property type="project" value="InterPro"/>
</dbReference>
<dbReference type="GO" id="GO:0006465">
    <property type="term" value="P:signal peptide processing"/>
    <property type="evidence" value="ECO:0007669"/>
    <property type="project" value="TreeGrafter"/>
</dbReference>
<keyword evidence="2" id="KW-1133">Transmembrane helix</keyword>
<proteinExistence type="inferred from homology"/>
<reference evidence="4 5" key="1">
    <citation type="submission" date="2019-02" db="EMBL/GenBank/DDBJ databases">
        <title>Deep-cultivation of Planctomycetes and their phenomic and genomic characterization uncovers novel biology.</title>
        <authorList>
            <person name="Wiegand S."/>
            <person name="Jogler M."/>
            <person name="Boedeker C."/>
            <person name="Pinto D."/>
            <person name="Vollmers J."/>
            <person name="Rivas-Marin E."/>
            <person name="Kohn T."/>
            <person name="Peeters S.H."/>
            <person name="Heuer A."/>
            <person name="Rast P."/>
            <person name="Oberbeckmann S."/>
            <person name="Bunk B."/>
            <person name="Jeske O."/>
            <person name="Meyerdierks A."/>
            <person name="Storesund J.E."/>
            <person name="Kallscheuer N."/>
            <person name="Luecker S."/>
            <person name="Lage O.M."/>
            <person name="Pohl T."/>
            <person name="Merkel B.J."/>
            <person name="Hornburger P."/>
            <person name="Mueller R.-W."/>
            <person name="Bruemmer F."/>
            <person name="Labrenz M."/>
            <person name="Spormann A.M."/>
            <person name="Op den Camp H."/>
            <person name="Overmann J."/>
            <person name="Amann R."/>
            <person name="Jetten M.S.M."/>
            <person name="Mascher T."/>
            <person name="Medema M.H."/>
            <person name="Devos D.P."/>
            <person name="Kaster A.-K."/>
            <person name="Ovreas L."/>
            <person name="Rohde M."/>
            <person name="Galperin M.Y."/>
            <person name="Jogler C."/>
        </authorList>
    </citation>
    <scope>NUCLEOTIDE SEQUENCE [LARGE SCALE GENOMIC DNA]</scope>
    <source>
        <strain evidence="4 5">Pan189</strain>
    </source>
</reference>
<protein>
    <submittedName>
        <fullName evidence="4">Type IV leader peptidase family protein</fullName>
    </submittedName>
</protein>
<dbReference type="GO" id="GO:0005886">
    <property type="term" value="C:plasma membrane"/>
    <property type="evidence" value="ECO:0007669"/>
    <property type="project" value="TreeGrafter"/>
</dbReference>
<dbReference type="Gene3D" id="1.20.120.1220">
    <property type="match status" value="1"/>
</dbReference>
<comment type="similarity">
    <text evidence="1">Belongs to the peptidase A24 family.</text>
</comment>
<dbReference type="Proteomes" id="UP000317318">
    <property type="component" value="Chromosome"/>
</dbReference>
<dbReference type="EMBL" id="CP036268">
    <property type="protein sequence ID" value="QDT37260.1"/>
    <property type="molecule type" value="Genomic_DNA"/>
</dbReference>
<evidence type="ECO:0000259" key="3">
    <source>
        <dbReference type="Pfam" id="PF01478"/>
    </source>
</evidence>
<evidence type="ECO:0000313" key="5">
    <source>
        <dbReference type="Proteomes" id="UP000317318"/>
    </source>
</evidence>
<feature type="transmembrane region" description="Helical" evidence="2">
    <location>
        <begin position="6"/>
        <end position="26"/>
    </location>
</feature>
<dbReference type="Pfam" id="PF01478">
    <property type="entry name" value="Peptidase_A24"/>
    <property type="match status" value="1"/>
</dbReference>
<dbReference type="PANTHER" id="PTHR30487">
    <property type="entry name" value="TYPE 4 PREPILIN-LIKE PROTEINS LEADER PEPTIDE-PROCESSING ENZYME"/>
    <property type="match status" value="1"/>
</dbReference>
<sequence>MDWTELLLDNWHVKVVALLLIWAAWIDGKELRVPNWLTYPMALAGLIFQTWIGGFEGLGFGMLGLACGLLTLLPLYAVGGMGAGDVKLMAGMGAWLGWEITLYAFAVSVVVGALMAVAMVLYRGVFMKHYANFLMLWYEWWAVRDPRKLSSIAAERKSSMMLLPYGIPICIGSIGYFCYAGLIY</sequence>
<keyword evidence="2" id="KW-0472">Membrane</keyword>
<name>A0A517R0B3_9PLAN</name>
<dbReference type="KEGG" id="svp:Pan189_16330"/>
<gene>
    <name evidence="4" type="ORF">Pan189_16330</name>
</gene>
<feature type="transmembrane region" description="Helical" evidence="2">
    <location>
        <begin position="33"/>
        <end position="52"/>
    </location>
</feature>
<feature type="transmembrane region" description="Helical" evidence="2">
    <location>
        <begin position="100"/>
        <end position="121"/>
    </location>
</feature>
<dbReference type="RefSeq" id="WP_145363391.1">
    <property type="nucleotide sequence ID" value="NZ_CP036268.1"/>
</dbReference>
<feature type="domain" description="Prepilin type IV endopeptidase peptidase" evidence="3">
    <location>
        <begin position="15"/>
        <end position="117"/>
    </location>
</feature>
<keyword evidence="2" id="KW-0812">Transmembrane</keyword>
<evidence type="ECO:0000256" key="1">
    <source>
        <dbReference type="ARBA" id="ARBA00005801"/>
    </source>
</evidence>
<accession>A0A517R0B3</accession>
<keyword evidence="5" id="KW-1185">Reference proteome</keyword>
<dbReference type="AlphaFoldDB" id="A0A517R0B3"/>